<dbReference type="Gene3D" id="3.60.10.10">
    <property type="entry name" value="Endonuclease/exonuclease/phosphatase"/>
    <property type="match status" value="1"/>
</dbReference>
<protein>
    <submittedName>
        <fullName evidence="2">Unannotated protein</fullName>
    </submittedName>
</protein>
<organism evidence="2">
    <name type="scientific">freshwater metagenome</name>
    <dbReference type="NCBI Taxonomy" id="449393"/>
    <lineage>
        <taxon>unclassified sequences</taxon>
        <taxon>metagenomes</taxon>
        <taxon>ecological metagenomes</taxon>
    </lineage>
</organism>
<name>A0A6J6NR73_9ZZZZ</name>
<dbReference type="SUPFAM" id="SSF56219">
    <property type="entry name" value="DNase I-like"/>
    <property type="match status" value="1"/>
</dbReference>
<sequence length="347" mass="37025">MGRRGSGLVGALMLALGLTWVPAPAGAADDQSRAEAPATSTYELEVVSHNIAGAMLFHGDGAAVDRVVLQVQKSNPDVVALQEVCATQASALRSRLRGWRVVFTPMTKNHPGCPSLFGGPGQLGEVLASRWPMRDITVTQLGDTYHHISDKTNHITCADIVVKGFASDALRACSTHLRSERGNSRIRTEQTAVIQELFRQRISDGAQAVVVAGDFNAGAARREMDNLYELDRRGELSGLGQFVEGDQSDTRFFGNALDEDGRPVACSATWCRSGEFTHASKADLTSFQHKLDYIFYSDNAADASDVRASCAASTSDHCIYRSAAIVTMRTATGGGGLLGGIIPGLPL</sequence>
<dbReference type="GO" id="GO:0006506">
    <property type="term" value="P:GPI anchor biosynthetic process"/>
    <property type="evidence" value="ECO:0007669"/>
    <property type="project" value="TreeGrafter"/>
</dbReference>
<gene>
    <name evidence="2" type="ORF">UFOPK2579_00252</name>
</gene>
<dbReference type="EMBL" id="CAEZXR010000017">
    <property type="protein sequence ID" value="CAB4688482.1"/>
    <property type="molecule type" value="Genomic_DNA"/>
</dbReference>
<dbReference type="PANTHER" id="PTHR14859:SF1">
    <property type="entry name" value="PGAP2-INTERACTING PROTEIN"/>
    <property type="match status" value="1"/>
</dbReference>
<feature type="domain" description="Endonuclease/exonuclease/phosphatase" evidence="1">
    <location>
        <begin position="48"/>
        <end position="317"/>
    </location>
</feature>
<dbReference type="InterPro" id="IPR036691">
    <property type="entry name" value="Endo/exonu/phosph_ase_sf"/>
</dbReference>
<dbReference type="PANTHER" id="PTHR14859">
    <property type="entry name" value="CALCOFLUOR WHITE HYPERSENSITIVE PROTEIN PRECURSOR"/>
    <property type="match status" value="1"/>
</dbReference>
<dbReference type="AlphaFoldDB" id="A0A6J6NR73"/>
<dbReference type="InterPro" id="IPR005135">
    <property type="entry name" value="Endo/exonuclease/phosphatase"/>
</dbReference>
<dbReference type="InterPro" id="IPR051916">
    <property type="entry name" value="GPI-anchor_lipid_remodeler"/>
</dbReference>
<accession>A0A6J6NR73</accession>
<reference evidence="2" key="1">
    <citation type="submission" date="2020-05" db="EMBL/GenBank/DDBJ databases">
        <authorList>
            <person name="Chiriac C."/>
            <person name="Salcher M."/>
            <person name="Ghai R."/>
            <person name="Kavagutti S V."/>
        </authorList>
    </citation>
    <scope>NUCLEOTIDE SEQUENCE</scope>
</reference>
<dbReference type="GO" id="GO:0003824">
    <property type="term" value="F:catalytic activity"/>
    <property type="evidence" value="ECO:0007669"/>
    <property type="project" value="InterPro"/>
</dbReference>
<evidence type="ECO:0000259" key="1">
    <source>
        <dbReference type="Pfam" id="PF03372"/>
    </source>
</evidence>
<dbReference type="GO" id="GO:0016020">
    <property type="term" value="C:membrane"/>
    <property type="evidence" value="ECO:0007669"/>
    <property type="project" value="GOC"/>
</dbReference>
<dbReference type="Pfam" id="PF03372">
    <property type="entry name" value="Exo_endo_phos"/>
    <property type="match status" value="1"/>
</dbReference>
<evidence type="ECO:0000313" key="2">
    <source>
        <dbReference type="EMBL" id="CAB4688482.1"/>
    </source>
</evidence>
<proteinExistence type="predicted"/>